<dbReference type="InterPro" id="IPR036412">
    <property type="entry name" value="HAD-like_sf"/>
</dbReference>
<dbReference type="EMBL" id="QRGO01000001">
    <property type="protein sequence ID" value="RDV04018.1"/>
    <property type="molecule type" value="Genomic_DNA"/>
</dbReference>
<name>A0A371B8V7_9BRAD</name>
<dbReference type="Gene3D" id="3.40.50.1000">
    <property type="entry name" value="HAD superfamily/HAD-like"/>
    <property type="match status" value="1"/>
</dbReference>
<sequence length="223" mass="25080">MVIFSLNGVLVETLEANRELYRAAFSHFGFNLSEVRLDELYQARDMWSLDRRLIAIAQKLNNIDYLAHFNHRRDQIIKDQVRVHRYAVRSLAWLPQAKAIIDWLPLKQIGLLLEASALTTRFRSEHIISYSGGRFEDGLMRAAKSLGRPPALTIVVESNPDLIARAVALGFKVVGIALPTMATDSNQLNALSRAGAALTVPDLRYLRLAVESLATRTAPRNIY</sequence>
<dbReference type="InterPro" id="IPR023214">
    <property type="entry name" value="HAD_sf"/>
</dbReference>
<dbReference type="SUPFAM" id="SSF56784">
    <property type="entry name" value="HAD-like"/>
    <property type="match status" value="1"/>
</dbReference>
<gene>
    <name evidence="1" type="ORF">DXH78_05105</name>
</gene>
<reference evidence="2" key="1">
    <citation type="submission" date="2018-08" db="EMBL/GenBank/DDBJ databases">
        <authorList>
            <person name="Kim S.-J."/>
            <person name="Jung G.-Y."/>
        </authorList>
    </citation>
    <scope>NUCLEOTIDE SEQUENCE [LARGE SCALE GENOMIC DNA]</scope>
    <source>
        <strain evidence="2">GY_H</strain>
    </source>
</reference>
<accession>A0A371B8V7</accession>
<dbReference type="AlphaFoldDB" id="A0A371B8V7"/>
<dbReference type="Proteomes" id="UP000263993">
    <property type="component" value="Unassembled WGS sequence"/>
</dbReference>
<comment type="caution">
    <text evidence="1">The sequence shown here is derived from an EMBL/GenBank/DDBJ whole genome shotgun (WGS) entry which is preliminary data.</text>
</comment>
<keyword evidence="2" id="KW-1185">Reference proteome</keyword>
<dbReference type="Gene3D" id="1.10.150.240">
    <property type="entry name" value="Putative phosphatase, domain 2"/>
    <property type="match status" value="1"/>
</dbReference>
<dbReference type="RefSeq" id="WP_115516044.1">
    <property type="nucleotide sequence ID" value="NZ_QRGO01000001.1"/>
</dbReference>
<organism evidence="1 2">
    <name type="scientific">Undibacter mobilis</name>
    <dbReference type="NCBI Taxonomy" id="2292256"/>
    <lineage>
        <taxon>Bacteria</taxon>
        <taxon>Pseudomonadati</taxon>
        <taxon>Pseudomonadota</taxon>
        <taxon>Alphaproteobacteria</taxon>
        <taxon>Hyphomicrobiales</taxon>
        <taxon>Nitrobacteraceae</taxon>
        <taxon>Undibacter</taxon>
    </lineage>
</organism>
<protein>
    <submittedName>
        <fullName evidence="1">HAD family phosphatase</fullName>
    </submittedName>
</protein>
<evidence type="ECO:0000313" key="2">
    <source>
        <dbReference type="Proteomes" id="UP000263993"/>
    </source>
</evidence>
<proteinExistence type="predicted"/>
<evidence type="ECO:0000313" key="1">
    <source>
        <dbReference type="EMBL" id="RDV04018.1"/>
    </source>
</evidence>
<dbReference type="InterPro" id="IPR023198">
    <property type="entry name" value="PGP-like_dom2"/>
</dbReference>